<name>A0A845QP69_9FIRM</name>
<proteinExistence type="predicted"/>
<sequence length="102" mass="12301">MKTHEEFDESFVDVHFNMFDSNEMGAVLLEMQLSEAFLEKYFTALDKDKIARYQQFSESFFQRHFADFDAETVLKKGKNEWRKKEKRSKQLDVFLRLKGVKF</sequence>
<reference evidence="1 2" key="1">
    <citation type="submission" date="2018-08" db="EMBL/GenBank/DDBJ databases">
        <title>Murine metabolic-syndrome-specific gut microbial biobank.</title>
        <authorList>
            <person name="Liu C."/>
        </authorList>
    </citation>
    <scope>NUCLEOTIDE SEQUENCE [LARGE SCALE GENOMIC DNA]</scope>
    <source>
        <strain evidence="1 2">28</strain>
    </source>
</reference>
<gene>
    <name evidence="1" type="ORF">D0435_09200</name>
</gene>
<dbReference type="Proteomes" id="UP000446866">
    <property type="component" value="Unassembled WGS sequence"/>
</dbReference>
<dbReference type="EMBL" id="QXWK01000016">
    <property type="protein sequence ID" value="NBH61828.1"/>
    <property type="molecule type" value="Genomic_DNA"/>
</dbReference>
<organism evidence="1 2">
    <name type="scientific">Anaerotruncus colihominis</name>
    <dbReference type="NCBI Taxonomy" id="169435"/>
    <lineage>
        <taxon>Bacteria</taxon>
        <taxon>Bacillati</taxon>
        <taxon>Bacillota</taxon>
        <taxon>Clostridia</taxon>
        <taxon>Eubacteriales</taxon>
        <taxon>Oscillospiraceae</taxon>
        <taxon>Anaerotruncus</taxon>
    </lineage>
</organism>
<evidence type="ECO:0000313" key="1">
    <source>
        <dbReference type="EMBL" id="NBH61828.1"/>
    </source>
</evidence>
<protein>
    <submittedName>
        <fullName evidence="1">Uncharacterized protein</fullName>
    </submittedName>
</protein>
<keyword evidence="2" id="KW-1185">Reference proteome</keyword>
<dbReference type="AlphaFoldDB" id="A0A845QP69"/>
<evidence type="ECO:0000313" key="2">
    <source>
        <dbReference type="Proteomes" id="UP000446866"/>
    </source>
</evidence>
<accession>A0A845QP69</accession>
<comment type="caution">
    <text evidence="1">The sequence shown here is derived from an EMBL/GenBank/DDBJ whole genome shotgun (WGS) entry which is preliminary data.</text>
</comment>